<sequence length="563" mass="61731">MSDSDARRDWETLLRHAVEGSLRGEDEERLAAHLRRDPELIREYVYHVNLEAMLSSELYVEESPEMSALADTLSPASATEPATRHSKRRLATMTTFVAAAILLLTIVLWSPWRGANRQPAGPEPSRLIASLVDTEDATWPDGNVPSYGDRFRQGETVALESGTARLAFDNGVAMTLQGPCRLELSSPRKIALHAGNIHARIPESADPIEVVTPSTNIVGNLRQVGLVVDAAGETDVHVFDGVADVRSTREPGQTRLTAQQAGRFPRDFAVDARFAAASNVFGDLPTLEQIAAVRKGTLVTRPGKLDESTDALAETDARVAAPPKLIADDFDYQVGDFDGSHGGEGFGDHAWRADVPFAEVVAPGLTLPGETAGQTAVALHGRDPAYPSIANRIVRKLPTVGDDDLYISFLARYDGLDRDDFFSFWLDDAATMDSSHSRAPNVGIRFGWIFARLHHGHEVVQERAQDGATYWFVAALRRSRDGEPDRLELWMNPRPGDRQPADVEVIRREDAKGVPKSTFLGFRMGQHTEPHDRLLIDRLRIGPTFESVTSSTDSSEQGQPGKP</sequence>
<dbReference type="AlphaFoldDB" id="A0A518B464"/>
<dbReference type="Proteomes" id="UP000317093">
    <property type="component" value="Chromosome"/>
</dbReference>
<keyword evidence="1" id="KW-0812">Transmembrane</keyword>
<proteinExistence type="predicted"/>
<dbReference type="OrthoDB" id="292867at2"/>
<accession>A0A518B464</accession>
<dbReference type="PANTHER" id="PTHR30273:SF2">
    <property type="entry name" value="PROTEIN FECR"/>
    <property type="match status" value="1"/>
</dbReference>
<dbReference type="GO" id="GO:0016989">
    <property type="term" value="F:sigma factor antagonist activity"/>
    <property type="evidence" value="ECO:0007669"/>
    <property type="project" value="TreeGrafter"/>
</dbReference>
<dbReference type="RefSeq" id="WP_145258278.1">
    <property type="nucleotide sequence ID" value="NZ_CP036279.1"/>
</dbReference>
<dbReference type="KEGG" id="knv:Pan216_25840"/>
<evidence type="ECO:0000313" key="2">
    <source>
        <dbReference type="EMBL" id="QDU61722.1"/>
    </source>
</evidence>
<keyword evidence="1" id="KW-0472">Membrane</keyword>
<feature type="transmembrane region" description="Helical" evidence="1">
    <location>
        <begin position="90"/>
        <end position="112"/>
    </location>
</feature>
<reference evidence="2 3" key="1">
    <citation type="submission" date="2019-02" db="EMBL/GenBank/DDBJ databases">
        <title>Deep-cultivation of Planctomycetes and their phenomic and genomic characterization uncovers novel biology.</title>
        <authorList>
            <person name="Wiegand S."/>
            <person name="Jogler M."/>
            <person name="Boedeker C."/>
            <person name="Pinto D."/>
            <person name="Vollmers J."/>
            <person name="Rivas-Marin E."/>
            <person name="Kohn T."/>
            <person name="Peeters S.H."/>
            <person name="Heuer A."/>
            <person name="Rast P."/>
            <person name="Oberbeckmann S."/>
            <person name="Bunk B."/>
            <person name="Jeske O."/>
            <person name="Meyerdierks A."/>
            <person name="Storesund J.E."/>
            <person name="Kallscheuer N."/>
            <person name="Luecker S."/>
            <person name="Lage O.M."/>
            <person name="Pohl T."/>
            <person name="Merkel B.J."/>
            <person name="Hornburger P."/>
            <person name="Mueller R.-W."/>
            <person name="Bruemmer F."/>
            <person name="Labrenz M."/>
            <person name="Spormann A.M."/>
            <person name="Op den Camp H."/>
            <person name="Overmann J."/>
            <person name="Amann R."/>
            <person name="Jetten M.S.M."/>
            <person name="Mascher T."/>
            <person name="Medema M.H."/>
            <person name="Devos D.P."/>
            <person name="Kaster A.-K."/>
            <person name="Ovreas L."/>
            <person name="Rohde M."/>
            <person name="Galperin M.Y."/>
            <person name="Jogler C."/>
        </authorList>
    </citation>
    <scope>NUCLEOTIDE SEQUENCE [LARGE SCALE GENOMIC DNA]</scope>
    <source>
        <strain evidence="2 3">Pan216</strain>
    </source>
</reference>
<name>A0A518B464_9BACT</name>
<dbReference type="EMBL" id="CP036279">
    <property type="protein sequence ID" value="QDU61722.1"/>
    <property type="molecule type" value="Genomic_DNA"/>
</dbReference>
<dbReference type="PANTHER" id="PTHR30273">
    <property type="entry name" value="PERIPLASMIC SIGNAL SENSOR AND SIGMA FACTOR ACTIVATOR FECR-RELATED"/>
    <property type="match status" value="1"/>
</dbReference>
<gene>
    <name evidence="2" type="ORF">Pan216_25840</name>
</gene>
<evidence type="ECO:0000313" key="3">
    <source>
        <dbReference type="Proteomes" id="UP000317093"/>
    </source>
</evidence>
<keyword evidence="3" id="KW-1185">Reference proteome</keyword>
<protein>
    <submittedName>
        <fullName evidence="2">FecR protein</fullName>
    </submittedName>
</protein>
<organism evidence="2 3">
    <name type="scientific">Kolteria novifilia</name>
    <dbReference type="NCBI Taxonomy" id="2527975"/>
    <lineage>
        <taxon>Bacteria</taxon>
        <taxon>Pseudomonadati</taxon>
        <taxon>Planctomycetota</taxon>
        <taxon>Planctomycetia</taxon>
        <taxon>Kolteriales</taxon>
        <taxon>Kolteriaceae</taxon>
        <taxon>Kolteria</taxon>
    </lineage>
</organism>
<dbReference type="InterPro" id="IPR012373">
    <property type="entry name" value="Ferrdict_sens_TM"/>
</dbReference>
<keyword evidence="1" id="KW-1133">Transmembrane helix</keyword>
<evidence type="ECO:0000256" key="1">
    <source>
        <dbReference type="SAM" id="Phobius"/>
    </source>
</evidence>